<gene>
    <name evidence="8" type="primary">PEN2</name>
    <name evidence="8" type="ORF">TSPGSL018_19551</name>
</gene>
<comment type="subcellular location">
    <subcellularLocation>
        <location evidence="1">Membrane</location>
        <topology evidence="1">Multi-pass membrane protein</topology>
    </subcellularLocation>
</comment>
<feature type="transmembrane region" description="Helical" evidence="7">
    <location>
        <begin position="26"/>
        <end position="46"/>
    </location>
</feature>
<dbReference type="GO" id="GO:0070765">
    <property type="term" value="C:gamma-secretase complex"/>
    <property type="evidence" value="ECO:0007669"/>
    <property type="project" value="TreeGrafter"/>
</dbReference>
<keyword evidence="4" id="KW-0914">Notch signaling pathway</keyword>
<dbReference type="PANTHER" id="PTHR16318:SF0">
    <property type="entry name" value="GAMMA-SECRETASE SUBUNIT PEN-2"/>
    <property type="match status" value="1"/>
</dbReference>
<evidence type="ECO:0000256" key="6">
    <source>
        <dbReference type="ARBA" id="ARBA00023136"/>
    </source>
</evidence>
<evidence type="ECO:0000256" key="3">
    <source>
        <dbReference type="ARBA" id="ARBA00022692"/>
    </source>
</evidence>
<reference evidence="8" key="1">
    <citation type="submission" date="2014-05" db="EMBL/GenBank/DDBJ databases">
        <title>The transcriptome of the halophilic microalga Tetraselmis sp. GSL018 isolated from the Great Salt Lake, Utah.</title>
        <authorList>
            <person name="Jinkerson R.E."/>
            <person name="D'Adamo S."/>
            <person name="Posewitz M.C."/>
        </authorList>
    </citation>
    <scope>NUCLEOTIDE SEQUENCE</scope>
    <source>
        <strain evidence="8">GSL018</strain>
    </source>
</reference>
<evidence type="ECO:0000256" key="7">
    <source>
        <dbReference type="SAM" id="Phobius"/>
    </source>
</evidence>
<evidence type="ECO:0000256" key="4">
    <source>
        <dbReference type="ARBA" id="ARBA00022976"/>
    </source>
</evidence>
<accession>A0A061R002</accession>
<evidence type="ECO:0000256" key="5">
    <source>
        <dbReference type="ARBA" id="ARBA00022989"/>
    </source>
</evidence>
<evidence type="ECO:0000256" key="1">
    <source>
        <dbReference type="ARBA" id="ARBA00004141"/>
    </source>
</evidence>
<name>A0A061R002_9CHLO</name>
<dbReference type="InterPro" id="IPR019379">
    <property type="entry name" value="Gamma_Secretase_Asp_P_PEN2"/>
</dbReference>
<comment type="similarity">
    <text evidence="2">Belongs to the PEN-2 family.</text>
</comment>
<keyword evidence="5 7" id="KW-1133">Transmembrane helix</keyword>
<evidence type="ECO:0000313" key="8">
    <source>
        <dbReference type="EMBL" id="JAC63881.1"/>
    </source>
</evidence>
<dbReference type="Pfam" id="PF10251">
    <property type="entry name" value="PEN-2"/>
    <property type="match status" value="1"/>
</dbReference>
<dbReference type="GO" id="GO:0007219">
    <property type="term" value="P:Notch signaling pathway"/>
    <property type="evidence" value="ECO:0007669"/>
    <property type="project" value="UniProtKB-KW"/>
</dbReference>
<protein>
    <submittedName>
        <fullName evidence="8">Presenilin enhancer 2</fullName>
    </submittedName>
</protein>
<feature type="transmembrane region" description="Helical" evidence="7">
    <location>
        <begin position="66"/>
        <end position="85"/>
    </location>
</feature>
<proteinExistence type="inferred from homology"/>
<dbReference type="AlphaFoldDB" id="A0A061R002"/>
<evidence type="ECO:0000256" key="2">
    <source>
        <dbReference type="ARBA" id="ARBA00009607"/>
    </source>
</evidence>
<keyword evidence="3 7" id="KW-0812">Transmembrane</keyword>
<sequence length="109" mass="12650">MDNPTVDTIDSYTMPTEKARKLSRRIYYGGFALLPWLWAVNVWLFWPELRGQNDPEVKKYARRSAIGFLVLTALFLPWVMVYYIGGESLLGNAYRRLDASRLPLQSYGL</sequence>
<dbReference type="PANTHER" id="PTHR16318">
    <property type="entry name" value="GAMMA-SECRETASE SUBUNIT PEN-2"/>
    <property type="match status" value="1"/>
</dbReference>
<organism evidence="8">
    <name type="scientific">Tetraselmis sp. GSL018</name>
    <dbReference type="NCBI Taxonomy" id="582737"/>
    <lineage>
        <taxon>Eukaryota</taxon>
        <taxon>Viridiplantae</taxon>
        <taxon>Chlorophyta</taxon>
        <taxon>core chlorophytes</taxon>
        <taxon>Chlorodendrophyceae</taxon>
        <taxon>Chlorodendrales</taxon>
        <taxon>Chlorodendraceae</taxon>
        <taxon>Tetraselmis</taxon>
    </lineage>
</organism>
<keyword evidence="6 7" id="KW-0472">Membrane</keyword>
<dbReference type="EMBL" id="GBEZ01022983">
    <property type="protein sequence ID" value="JAC63881.1"/>
    <property type="molecule type" value="Transcribed_RNA"/>
</dbReference>